<keyword evidence="1 4" id="KW-0560">Oxidoreductase</keyword>
<organism evidence="4 5">
    <name type="scientific">Leminorella richardii</name>
    <dbReference type="NCBI Taxonomy" id="158841"/>
    <lineage>
        <taxon>Bacteria</taxon>
        <taxon>Pseudomonadati</taxon>
        <taxon>Pseudomonadota</taxon>
        <taxon>Gammaproteobacteria</taxon>
        <taxon>Enterobacterales</taxon>
        <taxon>Budviciaceae</taxon>
        <taxon>Leminorella</taxon>
    </lineage>
</organism>
<name>A0A2X4ULW5_9GAMM</name>
<dbReference type="PANTHER" id="PTHR43401:SF2">
    <property type="entry name" value="L-THREONINE 3-DEHYDROGENASE"/>
    <property type="match status" value="1"/>
</dbReference>
<dbReference type="EMBL" id="LS483470">
    <property type="protein sequence ID" value="SQI36598.1"/>
    <property type="molecule type" value="Genomic_DNA"/>
</dbReference>
<dbReference type="RefSeq" id="WP_111739408.1">
    <property type="nucleotide sequence ID" value="NZ_LR698987.1"/>
</dbReference>
<gene>
    <name evidence="4" type="primary">gutB_3</name>
    <name evidence="4" type="ORF">NCTC12151_00813</name>
</gene>
<dbReference type="InterPro" id="IPR050129">
    <property type="entry name" value="Zn_alcohol_dh"/>
</dbReference>
<feature type="domain" description="Alcohol dehydrogenase-like N-terminal" evidence="3">
    <location>
        <begin position="29"/>
        <end position="137"/>
    </location>
</feature>
<dbReference type="GO" id="GO:0003939">
    <property type="term" value="F:L-iditol 2-dehydrogenase (NAD+) activity"/>
    <property type="evidence" value="ECO:0007669"/>
    <property type="project" value="UniProtKB-EC"/>
</dbReference>
<dbReference type="InterPro" id="IPR011032">
    <property type="entry name" value="GroES-like_sf"/>
</dbReference>
<dbReference type="InterPro" id="IPR013154">
    <property type="entry name" value="ADH-like_N"/>
</dbReference>
<accession>A0A2X4ULW5</accession>
<dbReference type="EC" id="1.1.1.14" evidence="4"/>
<dbReference type="SUPFAM" id="SSF51735">
    <property type="entry name" value="NAD(P)-binding Rossmann-fold domains"/>
    <property type="match status" value="1"/>
</dbReference>
<protein>
    <submittedName>
        <fullName evidence="4">Sorbitol dehydrogenase</fullName>
        <ecNumber evidence="4">1.1.1.14</ecNumber>
    </submittedName>
</protein>
<evidence type="ECO:0000256" key="1">
    <source>
        <dbReference type="ARBA" id="ARBA00023002"/>
    </source>
</evidence>
<feature type="domain" description="Alcohol dehydrogenase-like C-terminal" evidence="2">
    <location>
        <begin position="177"/>
        <end position="295"/>
    </location>
</feature>
<evidence type="ECO:0000313" key="4">
    <source>
        <dbReference type="EMBL" id="SQI36598.1"/>
    </source>
</evidence>
<dbReference type="Pfam" id="PF08240">
    <property type="entry name" value="ADH_N"/>
    <property type="match status" value="1"/>
</dbReference>
<evidence type="ECO:0000259" key="3">
    <source>
        <dbReference type="Pfam" id="PF08240"/>
    </source>
</evidence>
<dbReference type="Proteomes" id="UP000249005">
    <property type="component" value="Chromosome 1"/>
</dbReference>
<evidence type="ECO:0000259" key="2">
    <source>
        <dbReference type="Pfam" id="PF00107"/>
    </source>
</evidence>
<dbReference type="InterPro" id="IPR013149">
    <property type="entry name" value="ADH-like_C"/>
</dbReference>
<dbReference type="SUPFAM" id="SSF50129">
    <property type="entry name" value="GroES-like"/>
    <property type="match status" value="1"/>
</dbReference>
<dbReference type="Gene3D" id="3.40.50.720">
    <property type="entry name" value="NAD(P)-binding Rossmann-like Domain"/>
    <property type="match status" value="1"/>
</dbReference>
<dbReference type="Gene3D" id="3.90.180.10">
    <property type="entry name" value="Medium-chain alcohol dehydrogenases, catalytic domain"/>
    <property type="match status" value="1"/>
</dbReference>
<dbReference type="Pfam" id="PF00107">
    <property type="entry name" value="ADH_zinc_N"/>
    <property type="match status" value="1"/>
</dbReference>
<dbReference type="AlphaFoldDB" id="A0A2X4ULW5"/>
<reference evidence="4 5" key="1">
    <citation type="submission" date="2018-06" db="EMBL/GenBank/DDBJ databases">
        <authorList>
            <consortium name="Pathogen Informatics"/>
            <person name="Doyle S."/>
        </authorList>
    </citation>
    <scope>NUCLEOTIDE SEQUENCE [LARGE SCALE GENOMIC DNA]</scope>
    <source>
        <strain evidence="4 5">NCTC12151</strain>
    </source>
</reference>
<keyword evidence="5" id="KW-1185">Reference proteome</keyword>
<dbReference type="InterPro" id="IPR036291">
    <property type="entry name" value="NAD(P)-bd_dom_sf"/>
</dbReference>
<dbReference type="KEGG" id="lri:NCTC12151_00813"/>
<sequence length="336" mass="36033">MSKVTNVLFSAVGQVVTEHRDVEDKALAPHEVRIAPIYMGICGSDLHVLADGHPFAKPPIVPGHEIAARVTEIGSDVTNVSVGDHVVVDPIMACMECRACKAGRFNLCEPPQVAGFRAPGFARSSHVVPARNLHIAPKSLPLNVLAFAEPAACARHCVNRMPEASREIVLVIGAGTIGLSVVQALRIMGAKDVTVVEPDAKKRELALKLGARRALAPGELAAEERFTGVIDVVAAQATLMEACTKVMAGGTVVCMGVPSGNREIPLPSMQRFERDLISSGMYVPEDFDVVIEWLADGRFDTRDLVTDVFPVEQASQAFVRAKESDSIKVLIQFAKD</sequence>
<dbReference type="PANTHER" id="PTHR43401">
    <property type="entry name" value="L-THREONINE 3-DEHYDROGENASE"/>
    <property type="match status" value="1"/>
</dbReference>
<dbReference type="OrthoDB" id="9773078at2"/>
<evidence type="ECO:0000313" key="5">
    <source>
        <dbReference type="Proteomes" id="UP000249005"/>
    </source>
</evidence>
<proteinExistence type="predicted"/>